<dbReference type="AlphaFoldDB" id="A0A9D5DBJ4"/>
<dbReference type="GO" id="GO:0061630">
    <property type="term" value="F:ubiquitin protein ligase activity"/>
    <property type="evidence" value="ECO:0007669"/>
    <property type="project" value="UniProtKB-EC"/>
</dbReference>
<dbReference type="Proteomes" id="UP001085076">
    <property type="component" value="Miscellaneous, Linkage group lg01"/>
</dbReference>
<dbReference type="Pfam" id="PF00097">
    <property type="entry name" value="zf-C3HC4"/>
    <property type="match status" value="1"/>
</dbReference>
<dbReference type="PROSITE" id="PS00518">
    <property type="entry name" value="ZF_RING_1"/>
    <property type="match status" value="1"/>
</dbReference>
<dbReference type="EC" id="2.3.2.31" evidence="5"/>
<feature type="domain" description="RING-type" evidence="15">
    <location>
        <begin position="298"/>
        <end position="520"/>
    </location>
</feature>
<dbReference type="InterPro" id="IPR013083">
    <property type="entry name" value="Znf_RING/FYVE/PHD"/>
</dbReference>
<dbReference type="EMBL" id="JAGGNH010000001">
    <property type="protein sequence ID" value="KAJ0987685.1"/>
    <property type="molecule type" value="Genomic_DNA"/>
</dbReference>
<proteinExistence type="inferred from homology"/>
<sequence>MDHRVGFAVVAEDLETLVPNQRRELLAAMDVESDLEFAYHLQLEEAMAASLSIQPSTSRNPKPPPSSDDDELYRAIALQTLELDRCEQEKKDTELCHAEMSRVKDDLRRCTHDKQVALEIEEMPDDEWDDYGNYYERPIEEGMQEEQPFRLYFKGMASQDIVRGVPVQHAAIGVAVCDPRDELVFKIQKPLSSGTCREMLEAKALIEGLNAVISLGIKRVNVFSDYKVLHNHVLGKWIVKQRKVANLINQILLLQRKLKSCEMFLLPRCHVRFVFQLVRDVIDAQIKRNIEQSSCKVPVETCNICLEDTDSSQMFAVDGCSHSFCFSCMRQHVEVKLLHGMLPGCPHEGCNIRLSVDSSRKFLSPRLLDIMTHRMKEASIPPTERVYCPYPECSALMSLSEAAICPQQESSSRQQLTDMSIRRKCVKCNGYFCIKCKVPWHDKMSCRDYKRLHPFPRAEDAKLQFLAREKLWRQCVKCSNMIELAEGCFHITCRCGYEFCYTCGAEWRDKKATCNCPLWDEGNIWFDNYESDEDSYFDEDEDDYDDDDEYGILF</sequence>
<dbReference type="InterPro" id="IPR012337">
    <property type="entry name" value="RNaseH-like_sf"/>
</dbReference>
<evidence type="ECO:0000256" key="4">
    <source>
        <dbReference type="ARBA" id="ARBA00005884"/>
    </source>
</evidence>
<dbReference type="FunFam" id="3.30.40.10:FF:000230">
    <property type="entry name" value="RBR-type E3 ubiquitin transferase"/>
    <property type="match status" value="1"/>
</dbReference>
<dbReference type="InterPro" id="IPR002867">
    <property type="entry name" value="IBR_dom"/>
</dbReference>
<dbReference type="InterPro" id="IPR036397">
    <property type="entry name" value="RNaseH_sf"/>
</dbReference>
<comment type="caution">
    <text evidence="16">The sequence shown here is derived from an EMBL/GenBank/DDBJ whole genome shotgun (WGS) entry which is preliminary data.</text>
</comment>
<reference evidence="16" key="1">
    <citation type="submission" date="2021-03" db="EMBL/GenBank/DDBJ databases">
        <authorList>
            <person name="Li Z."/>
            <person name="Yang C."/>
        </authorList>
    </citation>
    <scope>NUCLEOTIDE SEQUENCE</scope>
    <source>
        <strain evidence="16">Dzin_1.0</strain>
        <tissue evidence="16">Leaf</tissue>
    </source>
</reference>
<evidence type="ECO:0000256" key="3">
    <source>
        <dbReference type="ARBA" id="ARBA00003976"/>
    </source>
</evidence>
<dbReference type="SMART" id="SM00647">
    <property type="entry name" value="IBR"/>
    <property type="match status" value="2"/>
</dbReference>
<keyword evidence="7" id="KW-0479">Metal-binding</keyword>
<evidence type="ECO:0000313" key="17">
    <source>
        <dbReference type="Proteomes" id="UP001085076"/>
    </source>
</evidence>
<dbReference type="SUPFAM" id="SSF57850">
    <property type="entry name" value="RING/U-box"/>
    <property type="match status" value="2"/>
</dbReference>
<evidence type="ECO:0000256" key="8">
    <source>
        <dbReference type="ARBA" id="ARBA00022737"/>
    </source>
</evidence>
<dbReference type="Gene3D" id="3.30.40.10">
    <property type="entry name" value="Zinc/RING finger domain, C3HC4 (zinc finger)"/>
    <property type="match status" value="1"/>
</dbReference>
<evidence type="ECO:0000256" key="6">
    <source>
        <dbReference type="ARBA" id="ARBA00022679"/>
    </source>
</evidence>
<evidence type="ECO:0000259" key="14">
    <source>
        <dbReference type="PROSITE" id="PS50089"/>
    </source>
</evidence>
<evidence type="ECO:0000256" key="13">
    <source>
        <dbReference type="SAM" id="MobiDB-lite"/>
    </source>
</evidence>
<feature type="compositionally biased region" description="Polar residues" evidence="13">
    <location>
        <begin position="51"/>
        <end position="60"/>
    </location>
</feature>
<dbReference type="InterPro" id="IPR044066">
    <property type="entry name" value="TRIAD_supradom"/>
</dbReference>
<evidence type="ECO:0000256" key="11">
    <source>
        <dbReference type="ARBA" id="ARBA00022833"/>
    </source>
</evidence>
<evidence type="ECO:0000256" key="12">
    <source>
        <dbReference type="PROSITE-ProRule" id="PRU00175"/>
    </source>
</evidence>
<dbReference type="Gene3D" id="3.30.420.10">
    <property type="entry name" value="Ribonuclease H-like superfamily/Ribonuclease H"/>
    <property type="match status" value="1"/>
</dbReference>
<dbReference type="Gene3D" id="1.20.120.1750">
    <property type="match status" value="1"/>
</dbReference>
<keyword evidence="11" id="KW-0862">Zinc</keyword>
<evidence type="ECO:0000313" key="16">
    <source>
        <dbReference type="EMBL" id="KAJ0987685.1"/>
    </source>
</evidence>
<dbReference type="Pfam" id="PF13456">
    <property type="entry name" value="RVT_3"/>
    <property type="match status" value="1"/>
</dbReference>
<dbReference type="PANTHER" id="PTHR11685">
    <property type="entry name" value="RBR FAMILY RING FINGER AND IBR DOMAIN-CONTAINING"/>
    <property type="match status" value="1"/>
</dbReference>
<evidence type="ECO:0000256" key="7">
    <source>
        <dbReference type="ARBA" id="ARBA00022723"/>
    </source>
</evidence>
<evidence type="ECO:0000256" key="5">
    <source>
        <dbReference type="ARBA" id="ARBA00012251"/>
    </source>
</evidence>
<evidence type="ECO:0000256" key="2">
    <source>
        <dbReference type="ARBA" id="ARBA00001947"/>
    </source>
</evidence>
<dbReference type="GO" id="GO:0003676">
    <property type="term" value="F:nucleic acid binding"/>
    <property type="evidence" value="ECO:0007669"/>
    <property type="project" value="InterPro"/>
</dbReference>
<keyword evidence="8" id="KW-0677">Repeat</keyword>
<gene>
    <name evidence="16" type="ORF">J5N97_006041</name>
</gene>
<dbReference type="GO" id="GO:0008270">
    <property type="term" value="F:zinc ion binding"/>
    <property type="evidence" value="ECO:0007669"/>
    <property type="project" value="UniProtKB-KW"/>
</dbReference>
<dbReference type="FunFam" id="3.30.420.10:FF:000076">
    <property type="entry name" value="RBR-type E3 ubiquitin transferase"/>
    <property type="match status" value="1"/>
</dbReference>
<dbReference type="SUPFAM" id="SSF53098">
    <property type="entry name" value="Ribonuclease H-like"/>
    <property type="match status" value="1"/>
</dbReference>
<keyword evidence="6" id="KW-0808">Transferase</keyword>
<evidence type="ECO:0000256" key="1">
    <source>
        <dbReference type="ARBA" id="ARBA00001798"/>
    </source>
</evidence>
<dbReference type="Pfam" id="PF01485">
    <property type="entry name" value="IBR"/>
    <property type="match status" value="2"/>
</dbReference>
<keyword evidence="10" id="KW-0833">Ubl conjugation pathway</keyword>
<reference evidence="16" key="2">
    <citation type="journal article" date="2022" name="Hortic Res">
        <title>The genome of Dioscorea zingiberensis sheds light on the biosynthesis, origin and evolution of the medicinally important diosgenin saponins.</title>
        <authorList>
            <person name="Li Y."/>
            <person name="Tan C."/>
            <person name="Li Z."/>
            <person name="Guo J."/>
            <person name="Li S."/>
            <person name="Chen X."/>
            <person name="Wang C."/>
            <person name="Dai X."/>
            <person name="Yang H."/>
            <person name="Song W."/>
            <person name="Hou L."/>
            <person name="Xu J."/>
            <person name="Tong Z."/>
            <person name="Xu A."/>
            <person name="Yuan X."/>
            <person name="Wang W."/>
            <person name="Yang Q."/>
            <person name="Chen L."/>
            <person name="Sun Z."/>
            <person name="Wang K."/>
            <person name="Pan B."/>
            <person name="Chen J."/>
            <person name="Bao Y."/>
            <person name="Liu F."/>
            <person name="Qi X."/>
            <person name="Gang D.R."/>
            <person name="Wen J."/>
            <person name="Li J."/>
        </authorList>
    </citation>
    <scope>NUCLEOTIDE SEQUENCE</scope>
    <source>
        <strain evidence="16">Dzin_1.0</strain>
    </source>
</reference>
<dbReference type="InterPro" id="IPR018957">
    <property type="entry name" value="Znf_C3HC4_RING-type"/>
</dbReference>
<dbReference type="InterPro" id="IPR001841">
    <property type="entry name" value="Znf_RING"/>
</dbReference>
<evidence type="ECO:0000256" key="10">
    <source>
        <dbReference type="ARBA" id="ARBA00022786"/>
    </source>
</evidence>
<accession>A0A9D5DBJ4</accession>
<dbReference type="InterPro" id="IPR031127">
    <property type="entry name" value="E3_UB_ligase_RBR"/>
</dbReference>
<evidence type="ECO:0000259" key="15">
    <source>
        <dbReference type="PROSITE" id="PS51873"/>
    </source>
</evidence>
<evidence type="ECO:0000256" key="9">
    <source>
        <dbReference type="ARBA" id="ARBA00022771"/>
    </source>
</evidence>
<dbReference type="GO" id="GO:0016567">
    <property type="term" value="P:protein ubiquitination"/>
    <property type="evidence" value="ECO:0007669"/>
    <property type="project" value="InterPro"/>
</dbReference>
<dbReference type="CDD" id="cd22584">
    <property type="entry name" value="Rcat_RBR_unk"/>
    <property type="match status" value="1"/>
</dbReference>
<dbReference type="PROSITE" id="PS50089">
    <property type="entry name" value="ZF_RING_2"/>
    <property type="match status" value="1"/>
</dbReference>
<keyword evidence="17" id="KW-1185">Reference proteome</keyword>
<comment type="catalytic activity">
    <reaction evidence="1">
        <text>[E2 ubiquitin-conjugating enzyme]-S-ubiquitinyl-L-cysteine + [acceptor protein]-L-lysine = [E2 ubiquitin-conjugating enzyme]-L-cysteine + [acceptor protein]-N(6)-ubiquitinyl-L-lysine.</text>
        <dbReference type="EC" id="2.3.2.31"/>
    </reaction>
</comment>
<dbReference type="GO" id="GO:0004523">
    <property type="term" value="F:RNA-DNA hybrid ribonuclease activity"/>
    <property type="evidence" value="ECO:0007669"/>
    <property type="project" value="InterPro"/>
</dbReference>
<dbReference type="PROSITE" id="PS51873">
    <property type="entry name" value="TRIAD"/>
    <property type="match status" value="1"/>
</dbReference>
<feature type="domain" description="RING-type" evidence="14">
    <location>
        <begin position="302"/>
        <end position="346"/>
    </location>
</feature>
<dbReference type="InterPro" id="IPR002156">
    <property type="entry name" value="RNaseH_domain"/>
</dbReference>
<organism evidence="16 17">
    <name type="scientific">Dioscorea zingiberensis</name>
    <dbReference type="NCBI Taxonomy" id="325984"/>
    <lineage>
        <taxon>Eukaryota</taxon>
        <taxon>Viridiplantae</taxon>
        <taxon>Streptophyta</taxon>
        <taxon>Embryophyta</taxon>
        <taxon>Tracheophyta</taxon>
        <taxon>Spermatophyta</taxon>
        <taxon>Magnoliopsida</taxon>
        <taxon>Liliopsida</taxon>
        <taxon>Dioscoreales</taxon>
        <taxon>Dioscoreaceae</taxon>
        <taxon>Dioscorea</taxon>
    </lineage>
</organism>
<comment type="function">
    <text evidence="3">Might act as an E3 ubiquitin-protein ligase, or as part of E3 complex, which accepts ubiquitin from specific E2 ubiquitin-conjugating enzymes and then transfers it to substrates.</text>
</comment>
<dbReference type="InterPro" id="IPR017907">
    <property type="entry name" value="Znf_RING_CS"/>
</dbReference>
<protein>
    <recommendedName>
        <fullName evidence="5">RBR-type E3 ubiquitin transferase</fullName>
        <ecNumber evidence="5">2.3.2.31</ecNumber>
    </recommendedName>
</protein>
<keyword evidence="9 12" id="KW-0863">Zinc-finger</keyword>
<dbReference type="CDD" id="cd22582">
    <property type="entry name" value="BRcat_RBR_unk"/>
    <property type="match status" value="1"/>
</dbReference>
<comment type="cofactor">
    <cofactor evidence="2">
        <name>Zn(2+)</name>
        <dbReference type="ChEBI" id="CHEBI:29105"/>
    </cofactor>
</comment>
<name>A0A9D5DBJ4_9LILI</name>
<dbReference type="OrthoDB" id="9977870at2759"/>
<feature type="region of interest" description="Disordered" evidence="13">
    <location>
        <begin position="51"/>
        <end position="70"/>
    </location>
</feature>
<dbReference type="FunFam" id="1.20.120.1750:FF:000019">
    <property type="entry name" value="RBR-type E3 ubiquitin transferase"/>
    <property type="match status" value="1"/>
</dbReference>
<comment type="similarity">
    <text evidence="4">Belongs to the RBR family. Ariadne subfamily.</text>
</comment>